<reference evidence="1 2" key="1">
    <citation type="submission" date="2016-06" db="EMBL/GenBank/DDBJ databases">
        <title>The Draft Genome Sequence and Annotation of the Desert Woodrat Neotoma lepida.</title>
        <authorList>
            <person name="Campbell M."/>
            <person name="Oakeson K.F."/>
            <person name="Yandell M."/>
            <person name="Halpert J.R."/>
            <person name="Dearing D."/>
        </authorList>
    </citation>
    <scope>NUCLEOTIDE SEQUENCE [LARGE SCALE GENOMIC DNA]</scope>
    <source>
        <strain evidence="1">417</strain>
        <tissue evidence="1">Liver</tissue>
    </source>
</reference>
<sequence>MLSDDLHIYVETSLILEMLLQYSMQKLESGSFYCGDEGTSPASSRTEVPEFIYLLFNKSHSIVSYSNTECVCPYVYKRQSFYCGDEGTSPASSRTEVPEFIYLLFNKSHSIVSYSNT</sequence>
<feature type="non-terminal residue" evidence="1">
    <location>
        <position position="117"/>
    </location>
</feature>
<evidence type="ECO:0000313" key="2">
    <source>
        <dbReference type="Proteomes" id="UP000092124"/>
    </source>
</evidence>
<proteinExistence type="predicted"/>
<evidence type="ECO:0000313" key="1">
    <source>
        <dbReference type="EMBL" id="OBS65757.1"/>
    </source>
</evidence>
<protein>
    <submittedName>
        <fullName evidence="1">Uncharacterized protein</fullName>
    </submittedName>
</protein>
<comment type="caution">
    <text evidence="1">The sequence shown here is derived from an EMBL/GenBank/DDBJ whole genome shotgun (WGS) entry which is preliminary data.</text>
</comment>
<accession>A0A1A6GKA3</accession>
<dbReference type="AlphaFoldDB" id="A0A1A6GKA3"/>
<keyword evidence="2" id="KW-1185">Reference proteome</keyword>
<name>A0A1A6GKA3_NEOLE</name>
<organism evidence="1 2">
    <name type="scientific">Neotoma lepida</name>
    <name type="common">Desert woodrat</name>
    <dbReference type="NCBI Taxonomy" id="56216"/>
    <lineage>
        <taxon>Eukaryota</taxon>
        <taxon>Metazoa</taxon>
        <taxon>Chordata</taxon>
        <taxon>Craniata</taxon>
        <taxon>Vertebrata</taxon>
        <taxon>Euteleostomi</taxon>
        <taxon>Mammalia</taxon>
        <taxon>Eutheria</taxon>
        <taxon>Euarchontoglires</taxon>
        <taxon>Glires</taxon>
        <taxon>Rodentia</taxon>
        <taxon>Myomorpha</taxon>
        <taxon>Muroidea</taxon>
        <taxon>Cricetidae</taxon>
        <taxon>Neotominae</taxon>
        <taxon>Neotoma</taxon>
    </lineage>
</organism>
<dbReference type="Proteomes" id="UP000092124">
    <property type="component" value="Unassembled WGS sequence"/>
</dbReference>
<gene>
    <name evidence="1" type="ORF">A6R68_05703</name>
</gene>
<dbReference type="EMBL" id="LZPO01089149">
    <property type="protein sequence ID" value="OBS65757.1"/>
    <property type="molecule type" value="Genomic_DNA"/>
</dbReference>